<dbReference type="InterPro" id="IPR032171">
    <property type="entry name" value="COR-A"/>
</dbReference>
<dbReference type="InterPro" id="IPR002110">
    <property type="entry name" value="Ankyrin_rpt"/>
</dbReference>
<dbReference type="InterPro" id="IPR011029">
    <property type="entry name" value="DEATH-like_dom_sf"/>
</dbReference>
<feature type="transmembrane region" description="Helical" evidence="4">
    <location>
        <begin position="61"/>
        <end position="82"/>
    </location>
</feature>
<dbReference type="SUPFAM" id="SSF52540">
    <property type="entry name" value="P-loop containing nucleoside triphosphate hydrolases"/>
    <property type="match status" value="1"/>
</dbReference>
<accession>A0A8S3R5G2</accession>
<dbReference type="PROSITE" id="PS50088">
    <property type="entry name" value="ANK_REPEAT"/>
    <property type="match status" value="2"/>
</dbReference>
<keyword evidence="2" id="KW-0040">ANK repeat</keyword>
<dbReference type="Gene3D" id="1.10.10.10">
    <property type="entry name" value="Winged helix-like DNA-binding domain superfamily/Winged helix DNA-binding domain"/>
    <property type="match status" value="1"/>
</dbReference>
<feature type="domain" description="CARD" evidence="6">
    <location>
        <begin position="1255"/>
        <end position="1323"/>
    </location>
</feature>
<dbReference type="PROSITE" id="PS50297">
    <property type="entry name" value="ANK_REP_REGION"/>
    <property type="match status" value="2"/>
</dbReference>
<dbReference type="EMBL" id="CAJPWZ010000877">
    <property type="protein sequence ID" value="CAG2202150.1"/>
    <property type="molecule type" value="Genomic_DNA"/>
</dbReference>
<gene>
    <name evidence="7" type="ORF">MEDL_16721</name>
</gene>
<comment type="caution">
    <text evidence="7">The sequence shown here is derived from an EMBL/GenBank/DDBJ whole genome shotgun (WGS) entry which is preliminary data.</text>
</comment>
<dbReference type="PROSITE" id="PS50209">
    <property type="entry name" value="CARD"/>
    <property type="match status" value="2"/>
</dbReference>
<dbReference type="Proteomes" id="UP000683360">
    <property type="component" value="Unassembled WGS sequence"/>
</dbReference>
<evidence type="ECO:0000256" key="3">
    <source>
        <dbReference type="SAM" id="MobiDB-lite"/>
    </source>
</evidence>
<name>A0A8S3R5G2_MYTED</name>
<proteinExistence type="predicted"/>
<dbReference type="Gene3D" id="1.10.533.10">
    <property type="entry name" value="Death Domain, Fas"/>
    <property type="match status" value="3"/>
</dbReference>
<dbReference type="CDD" id="cd01671">
    <property type="entry name" value="CARD"/>
    <property type="match status" value="2"/>
</dbReference>
<dbReference type="InterPro" id="IPR036770">
    <property type="entry name" value="Ankyrin_rpt-contain_sf"/>
</dbReference>
<dbReference type="OrthoDB" id="6104313at2759"/>
<feature type="compositionally biased region" description="Acidic residues" evidence="3">
    <location>
        <begin position="15"/>
        <end position="29"/>
    </location>
</feature>
<feature type="compositionally biased region" description="Basic and acidic residues" evidence="3">
    <location>
        <begin position="1"/>
        <end position="11"/>
    </location>
</feature>
<feature type="domain" description="CARD" evidence="6">
    <location>
        <begin position="1133"/>
        <end position="1222"/>
    </location>
</feature>
<dbReference type="Pfam" id="PF00619">
    <property type="entry name" value="CARD"/>
    <property type="match status" value="2"/>
</dbReference>
<dbReference type="InterPro" id="IPR001315">
    <property type="entry name" value="CARD"/>
</dbReference>
<evidence type="ECO:0000313" key="7">
    <source>
        <dbReference type="EMBL" id="CAG2202150.1"/>
    </source>
</evidence>
<keyword evidence="4" id="KW-0812">Transmembrane</keyword>
<dbReference type="InterPro" id="IPR027417">
    <property type="entry name" value="P-loop_NTPase"/>
</dbReference>
<reference evidence="7" key="1">
    <citation type="submission" date="2021-03" db="EMBL/GenBank/DDBJ databases">
        <authorList>
            <person name="Bekaert M."/>
        </authorList>
    </citation>
    <scope>NUCLEOTIDE SEQUENCE</scope>
</reference>
<evidence type="ECO:0000259" key="6">
    <source>
        <dbReference type="PROSITE" id="PS50209"/>
    </source>
</evidence>
<feature type="repeat" description="ANK" evidence="2">
    <location>
        <begin position="72"/>
        <end position="96"/>
    </location>
</feature>
<evidence type="ECO:0000313" key="8">
    <source>
        <dbReference type="Proteomes" id="UP000683360"/>
    </source>
</evidence>
<keyword evidence="4" id="KW-1133">Transmembrane helix</keyword>
<evidence type="ECO:0000256" key="4">
    <source>
        <dbReference type="SAM" id="Phobius"/>
    </source>
</evidence>
<keyword evidence="8" id="KW-1185">Reference proteome</keyword>
<feature type="compositionally biased region" description="Basic and acidic residues" evidence="3">
    <location>
        <begin position="304"/>
        <end position="322"/>
    </location>
</feature>
<dbReference type="SMART" id="SM00248">
    <property type="entry name" value="ANK"/>
    <property type="match status" value="2"/>
</dbReference>
<dbReference type="PANTHER" id="PTHR47679">
    <property type="entry name" value="PROTEIN TORNADO 1"/>
    <property type="match status" value="1"/>
</dbReference>
<dbReference type="CDD" id="cd01670">
    <property type="entry name" value="Death"/>
    <property type="match status" value="1"/>
</dbReference>
<dbReference type="Gene3D" id="1.25.40.20">
    <property type="entry name" value="Ankyrin repeat-containing domain"/>
    <property type="match status" value="1"/>
</dbReference>
<keyword evidence="1" id="KW-0677">Repeat</keyword>
<dbReference type="Pfam" id="PF00531">
    <property type="entry name" value="Death"/>
    <property type="match status" value="1"/>
</dbReference>
<dbReference type="PANTHER" id="PTHR47679:SF2">
    <property type="entry name" value="C-TERMINAL OF ROC (COR) DOMAIN-CONTAINING PROTEIN"/>
    <property type="match status" value="1"/>
</dbReference>
<feature type="repeat" description="ANK" evidence="2">
    <location>
        <begin position="105"/>
        <end position="129"/>
    </location>
</feature>
<dbReference type="InterPro" id="IPR036388">
    <property type="entry name" value="WH-like_DNA-bd_sf"/>
</dbReference>
<organism evidence="7 8">
    <name type="scientific">Mytilus edulis</name>
    <name type="common">Blue mussel</name>
    <dbReference type="NCBI Taxonomy" id="6550"/>
    <lineage>
        <taxon>Eukaryota</taxon>
        <taxon>Metazoa</taxon>
        <taxon>Spiralia</taxon>
        <taxon>Lophotrochozoa</taxon>
        <taxon>Mollusca</taxon>
        <taxon>Bivalvia</taxon>
        <taxon>Autobranchia</taxon>
        <taxon>Pteriomorphia</taxon>
        <taxon>Mytilida</taxon>
        <taxon>Mytiloidea</taxon>
        <taxon>Mytilidae</taxon>
        <taxon>Mytilinae</taxon>
        <taxon>Mytilus</taxon>
    </lineage>
</organism>
<feature type="region of interest" description="Disordered" evidence="3">
    <location>
        <begin position="303"/>
        <end position="355"/>
    </location>
</feature>
<sequence>MEDDRLSKDDSLVSSDEDMADETTDVSSDDAERREDLIACRDCGVVFAHLRGLEAHSPQGSFYICYMLILQLGLTPLLVAAYNGHLTIVQYLIGVGCIKETRSYKGETVLHCAAEGGHLQVTKWLIKEGGISPLVVTHQDKTPYDLAAIEYSDDDAQRKQEQKEVMDFLKIVMSTEKQNVSSKTPKQKGRLPIPTGLKEEIQVFSDKEFKGLLMSGAYRCYWNRIFLTGPFGVGKTSLAKILVGDEAPEERESTDGIWIYLGRAGMNIQERCWIFLKHGTILNATVQSLLRSKEVKATVGAVKSVDEKEDTGKQSEDKKNQDHVTPIPDAGAVKHSGNLSKPGARKSQDNIQQPVKKKSRFQAFLDLPNRIQKVFKGKTPSHIKTAEDSNTKMDEYLTTIDMSEEEIIKLVRSQCTLGQYEMVIVPIDLWDFGGQKIYHMTHQLFITSRGTFLLIFNGSRGVHEDIPDYTELPGCQGQRNTAVYLIHWVNSVLTYCKTFVNNEYPKIVCVATHKDLVKGDVEEQRTSLENSIEELFQNHGGKKHLQYKPLIFVNARNKQDEEIATLRKQLVDVALDHPRCGEPMPTKFVPLELQLARKVEKNKKILTMDELNNINKQNDKMALTPAQLKSFLKVNHALGKLIYFDEACLKDNVIIDPVFLVDVLRSIVTDEQFWPDHLKEILKALKESGKLLKKDLYEIWKQNCFREIWAHNDYIVDMLVHLDIICRQKDDEDGSDFFLVPCMISTKREDSQQIDHDRSIHLAYKFKEEVVPPAILYRFIATFISIWKLRVSAKSSRLMIFTDSADVKIDGDHDMRFDIQGNRFIVSLTHKDNKISIIPTIASTAQECLTHAITNISNFYFSVSEDSDCTRDLPFTIQIGIACGTDLCFFDHTLSSKEWICPEHKTKHKTNDVSIWFADKLPTKDDRCPQDCSGLDKVWLDRQPEDKHLGRLASKLTHEDTRTIYMYLKKKEPALQWDIINESNKRAWFNIKLNALYDWKKSSKYVSFKQLQNSLEEANIDIHKLCQISREVQTEIDQPRDKLLRRPSVLNIQQLPDHIGIQTFQLGIELGLSVVEMQKIESNHVTNLHVQTEEVLKRWIKIPEATFEVLEKALHRLELSSVLSYLTYDEDLGRQFETEIDEQVKEKIIHDIQISQILDYMMTHLVISSDDRRSIEQYVRQDDQNKALLHDVITRGEPTYTVFVDALRTSGYTDLASELKCNSQEVGSGIALVQTENIENKGLSHWNVPVYKVRLQKNYSKIINNIQHETIVDHLISRDVLTIADSQMINACPAQIQKNRKLMDILLHGSEHVFIEFLKALREDSVYSELADEIENTTVASRDISTIKS</sequence>
<dbReference type="SMART" id="SM00005">
    <property type="entry name" value="DEATH"/>
    <property type="match status" value="1"/>
</dbReference>
<dbReference type="SUPFAM" id="SSF48403">
    <property type="entry name" value="Ankyrin repeat"/>
    <property type="match status" value="1"/>
</dbReference>
<dbReference type="GO" id="GO:0007165">
    <property type="term" value="P:signal transduction"/>
    <property type="evidence" value="ECO:0007669"/>
    <property type="project" value="InterPro"/>
</dbReference>
<dbReference type="InterPro" id="IPR000488">
    <property type="entry name" value="Death_dom"/>
</dbReference>
<dbReference type="Pfam" id="PF16095">
    <property type="entry name" value="COR-A"/>
    <property type="match status" value="1"/>
</dbReference>
<dbReference type="SUPFAM" id="SSF47986">
    <property type="entry name" value="DEATH domain"/>
    <property type="match status" value="3"/>
</dbReference>
<feature type="region of interest" description="Disordered" evidence="3">
    <location>
        <begin position="1"/>
        <end position="30"/>
    </location>
</feature>
<protein>
    <submittedName>
        <fullName evidence="7">Uncharacterized protein</fullName>
    </submittedName>
</protein>
<dbReference type="GO" id="GO:0042981">
    <property type="term" value="P:regulation of apoptotic process"/>
    <property type="evidence" value="ECO:0007669"/>
    <property type="project" value="InterPro"/>
</dbReference>
<evidence type="ECO:0000256" key="2">
    <source>
        <dbReference type="PROSITE-ProRule" id="PRU00023"/>
    </source>
</evidence>
<keyword evidence="4" id="KW-0472">Membrane</keyword>
<dbReference type="Pfam" id="PF12796">
    <property type="entry name" value="Ank_2"/>
    <property type="match status" value="1"/>
</dbReference>
<evidence type="ECO:0000256" key="1">
    <source>
        <dbReference type="ARBA" id="ARBA00022737"/>
    </source>
</evidence>
<evidence type="ECO:0000259" key="5">
    <source>
        <dbReference type="PROSITE" id="PS50017"/>
    </source>
</evidence>
<dbReference type="PROSITE" id="PS50017">
    <property type="entry name" value="DEATH_DOMAIN"/>
    <property type="match status" value="1"/>
</dbReference>
<feature type="domain" description="Death" evidence="5">
    <location>
        <begin position="1048"/>
        <end position="1130"/>
    </location>
</feature>
<dbReference type="Gene3D" id="3.30.70.1390">
    <property type="entry name" value="ROC domain from the Parkinson's disease-associated leucine-rich repeat kinase 2"/>
    <property type="match status" value="1"/>
</dbReference>